<keyword evidence="1 2" id="KW-0732">Signal</keyword>
<keyword evidence="6" id="KW-1185">Reference proteome</keyword>
<evidence type="ECO:0000313" key="5">
    <source>
        <dbReference type="EMBL" id="MBC5754177.1"/>
    </source>
</evidence>
<name>A0ABR7IBA0_9FIRM</name>
<feature type="domain" description="Solute-binding protein family 3/N-terminal" evidence="3">
    <location>
        <begin position="68"/>
        <end position="288"/>
    </location>
</feature>
<dbReference type="SMART" id="SM00062">
    <property type="entry name" value="PBPb"/>
    <property type="match status" value="1"/>
</dbReference>
<protein>
    <submittedName>
        <fullName evidence="5">Transporter substrate-binding domain-containing protein</fullName>
    </submittedName>
</protein>
<evidence type="ECO:0000259" key="3">
    <source>
        <dbReference type="SMART" id="SM00062"/>
    </source>
</evidence>
<evidence type="ECO:0000259" key="4">
    <source>
        <dbReference type="SMART" id="SM00079"/>
    </source>
</evidence>
<dbReference type="Gene3D" id="3.40.190.10">
    <property type="entry name" value="Periplasmic binding protein-like II"/>
    <property type="match status" value="2"/>
</dbReference>
<dbReference type="InterPro" id="IPR001638">
    <property type="entry name" value="Solute-binding_3/MltF_N"/>
</dbReference>
<organism evidence="5 6">
    <name type="scientific">Roseburia yibonii</name>
    <dbReference type="NCBI Taxonomy" id="2763063"/>
    <lineage>
        <taxon>Bacteria</taxon>
        <taxon>Bacillati</taxon>
        <taxon>Bacillota</taxon>
        <taxon>Clostridia</taxon>
        <taxon>Lachnospirales</taxon>
        <taxon>Lachnospiraceae</taxon>
        <taxon>Roseburia</taxon>
    </lineage>
</organism>
<dbReference type="InterPro" id="IPR001320">
    <property type="entry name" value="Iontro_rcpt_C"/>
</dbReference>
<feature type="chain" id="PRO_5045242830" evidence="2">
    <location>
        <begin position="21"/>
        <end position="288"/>
    </location>
</feature>
<dbReference type="Pfam" id="PF00497">
    <property type="entry name" value="SBP_bac_3"/>
    <property type="match status" value="1"/>
</dbReference>
<dbReference type="EMBL" id="JACOQH010000006">
    <property type="protein sequence ID" value="MBC5754177.1"/>
    <property type="molecule type" value="Genomic_DNA"/>
</dbReference>
<dbReference type="SMART" id="SM00079">
    <property type="entry name" value="PBPe"/>
    <property type="match status" value="1"/>
</dbReference>
<accession>A0ABR7IBA0</accession>
<evidence type="ECO:0000313" key="6">
    <source>
        <dbReference type="Proteomes" id="UP000621540"/>
    </source>
</evidence>
<reference evidence="5 6" key="1">
    <citation type="submission" date="2020-08" db="EMBL/GenBank/DDBJ databases">
        <title>Genome public.</title>
        <authorList>
            <person name="Liu C."/>
            <person name="Sun Q."/>
        </authorList>
    </citation>
    <scope>NUCLEOTIDE SEQUENCE [LARGE SCALE GENOMIC DNA]</scope>
    <source>
        <strain evidence="5 6">BX0805</strain>
    </source>
</reference>
<evidence type="ECO:0000256" key="2">
    <source>
        <dbReference type="SAM" id="SignalP"/>
    </source>
</evidence>
<comment type="caution">
    <text evidence="5">The sequence shown here is derived from an EMBL/GenBank/DDBJ whole genome shotgun (WGS) entry which is preliminary data.</text>
</comment>
<dbReference type="SUPFAM" id="SSF53850">
    <property type="entry name" value="Periplasmic binding protein-like II"/>
    <property type="match status" value="1"/>
</dbReference>
<feature type="domain" description="Ionotropic glutamate receptor C-terminal" evidence="4">
    <location>
        <begin position="68"/>
        <end position="287"/>
    </location>
</feature>
<gene>
    <name evidence="5" type="ORF">H8Z76_09175</name>
</gene>
<dbReference type="RefSeq" id="WP_186982297.1">
    <property type="nucleotide sequence ID" value="NZ_JACOQH010000006.1"/>
</dbReference>
<dbReference type="PANTHER" id="PTHR35936">
    <property type="entry name" value="MEMBRANE-BOUND LYTIC MUREIN TRANSGLYCOSYLASE F"/>
    <property type="match status" value="1"/>
</dbReference>
<dbReference type="PANTHER" id="PTHR35936:SF38">
    <property type="entry name" value="GLUTAMINE-BINDING PERIPLASMIC PROTEIN"/>
    <property type="match status" value="1"/>
</dbReference>
<dbReference type="Proteomes" id="UP000621540">
    <property type="component" value="Unassembled WGS sequence"/>
</dbReference>
<feature type="signal peptide" evidence="2">
    <location>
        <begin position="1"/>
        <end position="20"/>
    </location>
</feature>
<evidence type="ECO:0000256" key="1">
    <source>
        <dbReference type="ARBA" id="ARBA00022729"/>
    </source>
</evidence>
<proteinExistence type="predicted"/>
<sequence>MKKRMIGMLLTAALGVTCLAGCGSSTDNSAAKETTDTAKETSEAADTQADTTAAVTGGDYKDSLAGKKLTVGCDTSFVPFCFPDDSNTYVGFDIDMLAALSDYLGFEYDLQPMDFTALLMSVQTNKLDMAMAGITITDERAQVMDISDPYYDAGLQIFVKDDNEDITQISDLEGKKIALKEGTASIDYVNENVKDCTVTTFPNIESAYLEVQRGAADAVVYDAPNMKYYLSQNPDSGCKVEGNLMDGCQYGIMLQKGSDYTEYIDAALEAFKEDGTYDAIYEKWFGEE</sequence>